<accession>A0A151N2S3</accession>
<keyword evidence="2" id="KW-1185">Reference proteome</keyword>
<name>A0A151N2S3_ALLMI</name>
<dbReference type="EMBL" id="AKHW03004113">
    <property type="protein sequence ID" value="KYO30929.1"/>
    <property type="molecule type" value="Genomic_DNA"/>
</dbReference>
<dbReference type="AlphaFoldDB" id="A0A151N2S3"/>
<evidence type="ECO:0000313" key="1">
    <source>
        <dbReference type="EMBL" id="KYO30929.1"/>
    </source>
</evidence>
<evidence type="ECO:0000313" key="2">
    <source>
        <dbReference type="Proteomes" id="UP000050525"/>
    </source>
</evidence>
<comment type="caution">
    <text evidence="1">The sequence shown here is derived from an EMBL/GenBank/DDBJ whole genome shotgun (WGS) entry which is preliminary data.</text>
</comment>
<sequence length="123" mass="14280">MVTMMAEMSEQHQSRFMPSTLAPRTGYAREHGWIITSPFSKVLTFCVRNGDNAVFDCLVYSDNRDHRCLGTRISAGRSRHYTNKQLIGRVRDERFRSIPFFFRQEVQVAHRRSCADLSSCETN</sequence>
<proteinExistence type="predicted"/>
<gene>
    <name evidence="1" type="ORF">Y1Q_0016329</name>
</gene>
<organism evidence="1 2">
    <name type="scientific">Alligator mississippiensis</name>
    <name type="common">American alligator</name>
    <dbReference type="NCBI Taxonomy" id="8496"/>
    <lineage>
        <taxon>Eukaryota</taxon>
        <taxon>Metazoa</taxon>
        <taxon>Chordata</taxon>
        <taxon>Craniata</taxon>
        <taxon>Vertebrata</taxon>
        <taxon>Euteleostomi</taxon>
        <taxon>Archelosauria</taxon>
        <taxon>Archosauria</taxon>
        <taxon>Crocodylia</taxon>
        <taxon>Alligatoridae</taxon>
        <taxon>Alligatorinae</taxon>
        <taxon>Alligator</taxon>
    </lineage>
</organism>
<reference evidence="1 2" key="1">
    <citation type="journal article" date="2012" name="Genome Biol.">
        <title>Sequencing three crocodilian genomes to illuminate the evolution of archosaurs and amniotes.</title>
        <authorList>
            <person name="St John J.A."/>
            <person name="Braun E.L."/>
            <person name="Isberg S.R."/>
            <person name="Miles L.G."/>
            <person name="Chong A.Y."/>
            <person name="Gongora J."/>
            <person name="Dalzell P."/>
            <person name="Moran C."/>
            <person name="Bed'hom B."/>
            <person name="Abzhanov A."/>
            <person name="Burgess S.C."/>
            <person name="Cooksey A.M."/>
            <person name="Castoe T.A."/>
            <person name="Crawford N.G."/>
            <person name="Densmore L.D."/>
            <person name="Drew J.C."/>
            <person name="Edwards S.V."/>
            <person name="Faircloth B.C."/>
            <person name="Fujita M.K."/>
            <person name="Greenwold M.J."/>
            <person name="Hoffmann F.G."/>
            <person name="Howard J.M."/>
            <person name="Iguchi T."/>
            <person name="Janes D.E."/>
            <person name="Khan S.Y."/>
            <person name="Kohno S."/>
            <person name="de Koning A.J."/>
            <person name="Lance S.L."/>
            <person name="McCarthy F.M."/>
            <person name="McCormack J.E."/>
            <person name="Merchant M.E."/>
            <person name="Peterson D.G."/>
            <person name="Pollock D.D."/>
            <person name="Pourmand N."/>
            <person name="Raney B.J."/>
            <person name="Roessler K.A."/>
            <person name="Sanford J.R."/>
            <person name="Sawyer R.H."/>
            <person name="Schmidt C.J."/>
            <person name="Triplett E.W."/>
            <person name="Tuberville T.D."/>
            <person name="Venegas-Anaya M."/>
            <person name="Howard J.T."/>
            <person name="Jarvis E.D."/>
            <person name="Guillette L.J.Jr."/>
            <person name="Glenn T.C."/>
            <person name="Green R.E."/>
            <person name="Ray D.A."/>
        </authorList>
    </citation>
    <scope>NUCLEOTIDE SEQUENCE [LARGE SCALE GENOMIC DNA]</scope>
    <source>
        <strain evidence="1">KSC_2009_1</strain>
    </source>
</reference>
<protein>
    <submittedName>
        <fullName evidence="1">Uncharacterized protein</fullName>
    </submittedName>
</protein>
<dbReference type="Proteomes" id="UP000050525">
    <property type="component" value="Unassembled WGS sequence"/>
</dbReference>